<dbReference type="Proteomes" id="UP001145114">
    <property type="component" value="Unassembled WGS sequence"/>
</dbReference>
<name>A0ACC1H9G0_9FUNG</name>
<evidence type="ECO:0000313" key="1">
    <source>
        <dbReference type="EMBL" id="KAJ1672876.1"/>
    </source>
</evidence>
<sequence>MSPESLDPSSLAGQATNPGGIFENIAKVMPSDSGLGATSQPPGAMNGTVSSHTGYATATPQQRHSTLATPHEQGGSDFQGASATTYSYTATSSASADRSIHAHYSNAVPMSTSATPQPPHSGTDPNARGGVNGGEFDSLGNTYHHPHHNHHSLSASSGIAHSLTASLADPTGYSSIAQQSHQGPHLYSLPRIHDASDGSVATTPGVINGVGGAMGFGSQHTATDPSSGAMAGSGIGGTSSSSSSTVHERLPSLQSISRGYNASPIPAKYEGVGYDVAATVDVKSKITTAGSAAGAGVQMPSHDDNRSPSSVVRSHQQPVAAATDSGNKS</sequence>
<protein>
    <submittedName>
        <fullName evidence="1">Uncharacterized protein</fullName>
    </submittedName>
</protein>
<accession>A0ACC1H9G0</accession>
<gene>
    <name evidence="1" type="ORF">EV182_006315</name>
</gene>
<organism evidence="1 2">
    <name type="scientific">Spiromyces aspiralis</name>
    <dbReference type="NCBI Taxonomy" id="68401"/>
    <lineage>
        <taxon>Eukaryota</taxon>
        <taxon>Fungi</taxon>
        <taxon>Fungi incertae sedis</taxon>
        <taxon>Zoopagomycota</taxon>
        <taxon>Kickxellomycotina</taxon>
        <taxon>Kickxellomycetes</taxon>
        <taxon>Kickxellales</taxon>
        <taxon>Kickxellaceae</taxon>
        <taxon>Spiromyces</taxon>
    </lineage>
</organism>
<comment type="caution">
    <text evidence="1">The sequence shown here is derived from an EMBL/GenBank/DDBJ whole genome shotgun (WGS) entry which is preliminary data.</text>
</comment>
<reference evidence="1" key="1">
    <citation type="submission" date="2022-06" db="EMBL/GenBank/DDBJ databases">
        <title>Phylogenomic reconstructions and comparative analyses of Kickxellomycotina fungi.</title>
        <authorList>
            <person name="Reynolds N.K."/>
            <person name="Stajich J.E."/>
            <person name="Barry K."/>
            <person name="Grigoriev I.V."/>
            <person name="Crous P."/>
            <person name="Smith M.E."/>
        </authorList>
    </citation>
    <scope>NUCLEOTIDE SEQUENCE</scope>
    <source>
        <strain evidence="1">RSA 2271</strain>
    </source>
</reference>
<proteinExistence type="predicted"/>
<dbReference type="EMBL" id="JAMZIH010007701">
    <property type="protein sequence ID" value="KAJ1672876.1"/>
    <property type="molecule type" value="Genomic_DNA"/>
</dbReference>
<evidence type="ECO:0000313" key="2">
    <source>
        <dbReference type="Proteomes" id="UP001145114"/>
    </source>
</evidence>
<keyword evidence="2" id="KW-1185">Reference proteome</keyword>